<comment type="subcellular location">
    <subcellularLocation>
        <location evidence="1">Membrane</location>
        <topology evidence="1">Multi-pass membrane protein</topology>
    </subcellularLocation>
</comment>
<evidence type="ECO:0000256" key="4">
    <source>
        <dbReference type="ARBA" id="ARBA00023136"/>
    </source>
</evidence>
<dbReference type="InterPro" id="IPR001902">
    <property type="entry name" value="SLC26A/SulP_fam"/>
</dbReference>
<evidence type="ECO:0000256" key="1">
    <source>
        <dbReference type="ARBA" id="ARBA00004141"/>
    </source>
</evidence>
<name>A0A9J6CPE0_POLVA</name>
<comment type="caution">
    <text evidence="7">The sequence shown here is derived from an EMBL/GenBank/DDBJ whole genome shotgun (WGS) entry which is preliminary data.</text>
</comment>
<feature type="domain" description="SLC26A/SulP transporter" evidence="6">
    <location>
        <begin position="1"/>
        <end position="109"/>
    </location>
</feature>
<keyword evidence="2 5" id="KW-0812">Transmembrane</keyword>
<dbReference type="GO" id="GO:0016020">
    <property type="term" value="C:membrane"/>
    <property type="evidence" value="ECO:0007669"/>
    <property type="project" value="UniProtKB-SubCell"/>
</dbReference>
<feature type="transmembrane region" description="Helical" evidence="5">
    <location>
        <begin position="82"/>
        <end position="104"/>
    </location>
</feature>
<protein>
    <recommendedName>
        <fullName evidence="6">SLC26A/SulP transporter domain-containing protein</fullName>
    </recommendedName>
</protein>
<evidence type="ECO:0000256" key="3">
    <source>
        <dbReference type="ARBA" id="ARBA00022989"/>
    </source>
</evidence>
<dbReference type="AlphaFoldDB" id="A0A9J6CPE0"/>
<proteinExistence type="predicted"/>
<dbReference type="InterPro" id="IPR011547">
    <property type="entry name" value="SLC26A/SulP_dom"/>
</dbReference>
<dbReference type="Pfam" id="PF00916">
    <property type="entry name" value="Sulfate_transp"/>
    <property type="match status" value="1"/>
</dbReference>
<gene>
    <name evidence="7" type="ORF">PVAND_013338</name>
</gene>
<dbReference type="GO" id="GO:0055085">
    <property type="term" value="P:transmembrane transport"/>
    <property type="evidence" value="ECO:0007669"/>
    <property type="project" value="InterPro"/>
</dbReference>
<evidence type="ECO:0000256" key="5">
    <source>
        <dbReference type="SAM" id="Phobius"/>
    </source>
</evidence>
<keyword evidence="3 5" id="KW-1133">Transmembrane helix</keyword>
<evidence type="ECO:0000256" key="2">
    <source>
        <dbReference type="ARBA" id="ARBA00022692"/>
    </source>
</evidence>
<reference evidence="7" key="1">
    <citation type="submission" date="2021-03" db="EMBL/GenBank/DDBJ databases">
        <title>Chromosome level genome of the anhydrobiotic midge Polypedilum vanderplanki.</title>
        <authorList>
            <person name="Yoshida Y."/>
            <person name="Kikawada T."/>
            <person name="Gusev O."/>
        </authorList>
    </citation>
    <scope>NUCLEOTIDE SEQUENCE</scope>
    <source>
        <strain evidence="7">NIAS01</strain>
        <tissue evidence="7">Whole body or cell culture</tissue>
    </source>
</reference>
<accession>A0A9J6CPE0</accession>
<evidence type="ECO:0000313" key="8">
    <source>
        <dbReference type="Proteomes" id="UP001107558"/>
    </source>
</evidence>
<evidence type="ECO:0000259" key="6">
    <source>
        <dbReference type="Pfam" id="PF00916"/>
    </source>
</evidence>
<feature type="transmembrane region" description="Helical" evidence="5">
    <location>
        <begin position="12"/>
        <end position="30"/>
    </location>
</feature>
<dbReference type="EMBL" id="JADBJN010000001">
    <property type="protein sequence ID" value="KAG5684089.1"/>
    <property type="molecule type" value="Genomic_DNA"/>
</dbReference>
<dbReference type="OrthoDB" id="288203at2759"/>
<keyword evidence="8" id="KW-1185">Reference proteome</keyword>
<evidence type="ECO:0000313" key="7">
    <source>
        <dbReference type="EMBL" id="KAG5684089.1"/>
    </source>
</evidence>
<dbReference type="Proteomes" id="UP001107558">
    <property type="component" value="Chromosome 1"/>
</dbReference>
<keyword evidence="4 5" id="KW-0472">Membrane</keyword>
<sequence>MAFGMLAGVDPIVGLYMAFFPTLIHCIFGTSKHISMGTFAVISIATSKLTTKFSDSNYEMRNLTNNSTVDSLPHYHYSTAQISSALTLVCGFYQLLMCIFKLGFLHRFFLNHF</sequence>
<organism evidence="7 8">
    <name type="scientific">Polypedilum vanderplanki</name>
    <name type="common">Sleeping chironomid midge</name>
    <dbReference type="NCBI Taxonomy" id="319348"/>
    <lineage>
        <taxon>Eukaryota</taxon>
        <taxon>Metazoa</taxon>
        <taxon>Ecdysozoa</taxon>
        <taxon>Arthropoda</taxon>
        <taxon>Hexapoda</taxon>
        <taxon>Insecta</taxon>
        <taxon>Pterygota</taxon>
        <taxon>Neoptera</taxon>
        <taxon>Endopterygota</taxon>
        <taxon>Diptera</taxon>
        <taxon>Nematocera</taxon>
        <taxon>Chironomoidea</taxon>
        <taxon>Chironomidae</taxon>
        <taxon>Chironominae</taxon>
        <taxon>Polypedilum</taxon>
        <taxon>Polypedilum</taxon>
    </lineage>
</organism>
<dbReference type="PANTHER" id="PTHR11814">
    <property type="entry name" value="SULFATE TRANSPORTER"/>
    <property type="match status" value="1"/>
</dbReference>